<protein>
    <submittedName>
        <fullName evidence="1">Uncharacterized protein</fullName>
    </submittedName>
</protein>
<dbReference type="EMBL" id="QKYT01000935">
    <property type="protein sequence ID" value="RIA80594.1"/>
    <property type="molecule type" value="Genomic_DNA"/>
</dbReference>
<dbReference type="OrthoDB" id="2445068at2759"/>
<sequence length="103" mass="12191">MIIRVKYQVFVGCGIAIDRSKNNTLEEAKQVVSLIRSQHNLIYFELFNTHQEGMSEILKSLKETQHMYINYNSSVFILPKIFSKFTRIEVYQINVFTIDQLRE</sequence>
<dbReference type="Proteomes" id="UP000265703">
    <property type="component" value="Unassembled WGS sequence"/>
</dbReference>
<comment type="caution">
    <text evidence="1">The sequence shown here is derived from an EMBL/GenBank/DDBJ whole genome shotgun (WGS) entry which is preliminary data.</text>
</comment>
<evidence type="ECO:0000313" key="2">
    <source>
        <dbReference type="Proteomes" id="UP000265703"/>
    </source>
</evidence>
<keyword evidence="2" id="KW-1185">Reference proteome</keyword>
<proteinExistence type="predicted"/>
<dbReference type="AlphaFoldDB" id="A0A397SDX6"/>
<name>A0A397SDX6_9GLOM</name>
<reference evidence="1 2" key="1">
    <citation type="submission" date="2018-06" db="EMBL/GenBank/DDBJ databases">
        <title>Comparative genomics reveals the genomic features of Rhizophagus irregularis, R. cerebriforme, R. diaphanum and Gigaspora rosea, and their symbiotic lifestyle signature.</title>
        <authorList>
            <person name="Morin E."/>
            <person name="San Clemente H."/>
            <person name="Chen E.C.H."/>
            <person name="De La Providencia I."/>
            <person name="Hainaut M."/>
            <person name="Kuo A."/>
            <person name="Kohler A."/>
            <person name="Murat C."/>
            <person name="Tang N."/>
            <person name="Roy S."/>
            <person name="Loubradou J."/>
            <person name="Henrissat B."/>
            <person name="Grigoriev I.V."/>
            <person name="Corradi N."/>
            <person name="Roux C."/>
            <person name="Martin F.M."/>
        </authorList>
    </citation>
    <scope>NUCLEOTIDE SEQUENCE [LARGE SCALE GENOMIC DNA]</scope>
    <source>
        <strain evidence="1 2">DAOM 227022</strain>
    </source>
</reference>
<evidence type="ECO:0000313" key="1">
    <source>
        <dbReference type="EMBL" id="RIA80594.1"/>
    </source>
</evidence>
<organism evidence="1 2">
    <name type="scientific">Glomus cerebriforme</name>
    <dbReference type="NCBI Taxonomy" id="658196"/>
    <lineage>
        <taxon>Eukaryota</taxon>
        <taxon>Fungi</taxon>
        <taxon>Fungi incertae sedis</taxon>
        <taxon>Mucoromycota</taxon>
        <taxon>Glomeromycotina</taxon>
        <taxon>Glomeromycetes</taxon>
        <taxon>Glomerales</taxon>
        <taxon>Glomeraceae</taxon>
        <taxon>Glomus</taxon>
    </lineage>
</organism>
<gene>
    <name evidence="1" type="ORF">C1645_838410</name>
</gene>
<accession>A0A397SDX6</accession>